<proteinExistence type="predicted"/>
<keyword evidence="3" id="KW-1185">Reference proteome</keyword>
<dbReference type="Proteomes" id="UP000635245">
    <property type="component" value="Unassembled WGS sequence"/>
</dbReference>
<gene>
    <name evidence="2" type="ORF">JHE00_10780</name>
</gene>
<reference evidence="2" key="1">
    <citation type="submission" date="2020-12" db="EMBL/GenBank/DDBJ databases">
        <title>Prauserella sp. ASG 168, a novel actinomycete isolated from cave rock.</title>
        <authorList>
            <person name="Suriyachadkun C."/>
        </authorList>
    </citation>
    <scope>NUCLEOTIDE SEQUENCE</scope>
    <source>
        <strain evidence="2">ASG 168</strain>
    </source>
</reference>
<comment type="caution">
    <text evidence="2">The sequence shown here is derived from an EMBL/GenBank/DDBJ whole genome shotgun (WGS) entry which is preliminary data.</text>
</comment>
<feature type="domain" description="N-acetyltransferase" evidence="1">
    <location>
        <begin position="1"/>
        <end position="163"/>
    </location>
</feature>
<sequence>MLRDASTADLPAIAEIYAHYVRDSVATFEFDAPDAAEWQRRFTAITEAGLPFLVAESDGRVAGYAYCGPWKTRPAYRHTVEDSIYLAPWALGRGLGGALLDELLDRCTRSGLREVIAVITDSGDESSAELHRRRGFAEVGRLRQVGDKHGRLLDTVLFQRSLPQPE</sequence>
<dbReference type="Pfam" id="PF00583">
    <property type="entry name" value="Acetyltransf_1"/>
    <property type="match status" value="1"/>
</dbReference>
<name>A0A934V257_9PSEU</name>
<evidence type="ECO:0000313" key="3">
    <source>
        <dbReference type="Proteomes" id="UP000635245"/>
    </source>
</evidence>
<evidence type="ECO:0000259" key="1">
    <source>
        <dbReference type="PROSITE" id="PS51186"/>
    </source>
</evidence>
<evidence type="ECO:0000313" key="2">
    <source>
        <dbReference type="EMBL" id="MBK1784811.1"/>
    </source>
</evidence>
<dbReference type="InterPro" id="IPR000182">
    <property type="entry name" value="GNAT_dom"/>
</dbReference>
<protein>
    <submittedName>
        <fullName evidence="2">N-acetyltransferase</fullName>
    </submittedName>
</protein>
<dbReference type="PANTHER" id="PTHR43072">
    <property type="entry name" value="N-ACETYLTRANSFERASE"/>
    <property type="match status" value="1"/>
</dbReference>
<dbReference type="GO" id="GO:0016747">
    <property type="term" value="F:acyltransferase activity, transferring groups other than amino-acyl groups"/>
    <property type="evidence" value="ECO:0007669"/>
    <property type="project" value="InterPro"/>
</dbReference>
<accession>A0A934V257</accession>
<dbReference type="PROSITE" id="PS51186">
    <property type="entry name" value="GNAT"/>
    <property type="match status" value="1"/>
</dbReference>
<dbReference type="SUPFAM" id="SSF55729">
    <property type="entry name" value="Acyl-CoA N-acyltransferases (Nat)"/>
    <property type="match status" value="1"/>
</dbReference>
<dbReference type="InterPro" id="IPR016181">
    <property type="entry name" value="Acyl_CoA_acyltransferase"/>
</dbReference>
<dbReference type="EMBL" id="JAENJH010000002">
    <property type="protein sequence ID" value="MBK1784811.1"/>
    <property type="molecule type" value="Genomic_DNA"/>
</dbReference>
<dbReference type="PANTHER" id="PTHR43072:SF8">
    <property type="entry name" value="ACYLTRANSFERASE FABY-RELATED"/>
    <property type="match status" value="1"/>
</dbReference>
<dbReference type="AlphaFoldDB" id="A0A934V257"/>
<dbReference type="Gene3D" id="3.40.630.30">
    <property type="match status" value="1"/>
</dbReference>
<organism evidence="2 3">
    <name type="scientific">Prauserella cavernicola</name>
    <dbReference type="NCBI Taxonomy" id="2800127"/>
    <lineage>
        <taxon>Bacteria</taxon>
        <taxon>Bacillati</taxon>
        <taxon>Actinomycetota</taxon>
        <taxon>Actinomycetes</taxon>
        <taxon>Pseudonocardiales</taxon>
        <taxon>Pseudonocardiaceae</taxon>
        <taxon>Prauserella</taxon>
    </lineage>
</organism>